<dbReference type="InterPro" id="IPR007387">
    <property type="entry name" value="TRAP_DctQ"/>
</dbReference>
<gene>
    <name evidence="11" type="ORF">NCR95_00575</name>
</gene>
<protein>
    <submittedName>
        <fullName evidence="11">TRAP transporter small permease</fullName>
    </submittedName>
</protein>
<dbReference type="EMBL" id="JAMOKX010000001">
    <property type="protein sequence ID" value="MCL9818680.1"/>
    <property type="molecule type" value="Genomic_DNA"/>
</dbReference>
<evidence type="ECO:0000259" key="10">
    <source>
        <dbReference type="Pfam" id="PF04290"/>
    </source>
</evidence>
<evidence type="ECO:0000256" key="1">
    <source>
        <dbReference type="ARBA" id="ARBA00004429"/>
    </source>
</evidence>
<organism evidence="11 12">
    <name type="scientific">Helicobacter colisuis</name>
    <dbReference type="NCBI Taxonomy" id="2949739"/>
    <lineage>
        <taxon>Bacteria</taxon>
        <taxon>Pseudomonadati</taxon>
        <taxon>Campylobacterota</taxon>
        <taxon>Epsilonproteobacteria</taxon>
        <taxon>Campylobacterales</taxon>
        <taxon>Helicobacteraceae</taxon>
        <taxon>Helicobacter</taxon>
    </lineage>
</organism>
<evidence type="ECO:0000256" key="7">
    <source>
        <dbReference type="ARBA" id="ARBA00023136"/>
    </source>
</evidence>
<dbReference type="Proteomes" id="UP001057522">
    <property type="component" value="Unassembled WGS sequence"/>
</dbReference>
<keyword evidence="2" id="KW-0813">Transport</keyword>
<comment type="subcellular location">
    <subcellularLocation>
        <location evidence="1">Cell inner membrane</location>
        <topology evidence="1">Multi-pass membrane protein</topology>
    </subcellularLocation>
</comment>
<evidence type="ECO:0000256" key="9">
    <source>
        <dbReference type="SAM" id="Phobius"/>
    </source>
</evidence>
<keyword evidence="4" id="KW-0997">Cell inner membrane</keyword>
<keyword evidence="6 9" id="KW-1133">Transmembrane helix</keyword>
<proteinExistence type="inferred from homology"/>
<accession>A0ABT0TRY2</accession>
<feature type="transmembrane region" description="Helical" evidence="9">
    <location>
        <begin position="73"/>
        <end position="91"/>
    </location>
</feature>
<dbReference type="PANTHER" id="PTHR35011:SF2">
    <property type="entry name" value="2,3-DIKETO-L-GULONATE TRAP TRANSPORTER SMALL PERMEASE PROTEIN YIAM"/>
    <property type="match status" value="1"/>
</dbReference>
<dbReference type="Pfam" id="PF04290">
    <property type="entry name" value="DctQ"/>
    <property type="match status" value="1"/>
</dbReference>
<evidence type="ECO:0000256" key="3">
    <source>
        <dbReference type="ARBA" id="ARBA00022475"/>
    </source>
</evidence>
<feature type="domain" description="Tripartite ATP-independent periplasmic transporters DctQ component" evidence="10">
    <location>
        <begin position="45"/>
        <end position="178"/>
    </location>
</feature>
<keyword evidence="7 9" id="KW-0472">Membrane</keyword>
<keyword evidence="5 9" id="KW-0812">Transmembrane</keyword>
<name>A0ABT0TRY2_9HELI</name>
<evidence type="ECO:0000256" key="4">
    <source>
        <dbReference type="ARBA" id="ARBA00022519"/>
    </source>
</evidence>
<keyword evidence="3" id="KW-1003">Cell membrane</keyword>
<dbReference type="RefSeq" id="WP_181566531.1">
    <property type="nucleotide sequence ID" value="NZ_JAMOKV010000001.1"/>
</dbReference>
<comment type="caution">
    <text evidence="11">The sequence shown here is derived from an EMBL/GenBank/DDBJ whole genome shotgun (WGS) entry which is preliminary data.</text>
</comment>
<evidence type="ECO:0000313" key="12">
    <source>
        <dbReference type="Proteomes" id="UP001057522"/>
    </source>
</evidence>
<dbReference type="PANTHER" id="PTHR35011">
    <property type="entry name" value="2,3-DIKETO-L-GULONATE TRAP TRANSPORTER SMALL PERMEASE PROTEIN YIAM"/>
    <property type="match status" value="1"/>
</dbReference>
<evidence type="ECO:0000313" key="11">
    <source>
        <dbReference type="EMBL" id="MCL9818680.1"/>
    </source>
</evidence>
<sequence>MLLIIQKPFLYAHKSPEINKFFAILDVIIAGINKNVAVCGMVIGIVITAINVFMRYIAGFFPEIGSLTWAEEVARYCFLWSAFFGAAYGFRKGVHISVTMLLEKFSPSWAKACVLGTHILNSIFLGFMFYASLMVCVLNYEIGYMSEALHNVPLWIFLLCLPIAFFGATYRSIEKIYEVSWMDADKVVKNAEEEMIHDSVIKD</sequence>
<keyword evidence="12" id="KW-1185">Reference proteome</keyword>
<comment type="similarity">
    <text evidence="8">Belongs to the TRAP transporter small permease family.</text>
</comment>
<feature type="transmembrane region" description="Helical" evidence="9">
    <location>
        <begin position="21"/>
        <end position="53"/>
    </location>
</feature>
<evidence type="ECO:0000256" key="5">
    <source>
        <dbReference type="ARBA" id="ARBA00022692"/>
    </source>
</evidence>
<feature type="transmembrane region" description="Helical" evidence="9">
    <location>
        <begin position="112"/>
        <end position="140"/>
    </location>
</feature>
<feature type="transmembrane region" description="Helical" evidence="9">
    <location>
        <begin position="152"/>
        <end position="170"/>
    </location>
</feature>
<evidence type="ECO:0000256" key="6">
    <source>
        <dbReference type="ARBA" id="ARBA00022989"/>
    </source>
</evidence>
<evidence type="ECO:0000256" key="2">
    <source>
        <dbReference type="ARBA" id="ARBA00022448"/>
    </source>
</evidence>
<reference evidence="11" key="1">
    <citation type="submission" date="2022-06" db="EMBL/GenBank/DDBJ databases">
        <title>Helicobacter colisuis sp. nov.</title>
        <authorList>
            <person name="Papic B."/>
            <person name="Gruntar I."/>
        </authorList>
    </citation>
    <scope>NUCLEOTIDE SEQUENCE</scope>
    <source>
        <strain evidence="11">11154-15</strain>
    </source>
</reference>
<dbReference type="InterPro" id="IPR055348">
    <property type="entry name" value="DctQ"/>
</dbReference>
<evidence type="ECO:0000256" key="8">
    <source>
        <dbReference type="ARBA" id="ARBA00038436"/>
    </source>
</evidence>